<name>A0ACC1IPL5_9FUNG</name>
<organism evidence="1 2">
    <name type="scientific">Kickxella alabastrina</name>
    <dbReference type="NCBI Taxonomy" id="61397"/>
    <lineage>
        <taxon>Eukaryota</taxon>
        <taxon>Fungi</taxon>
        <taxon>Fungi incertae sedis</taxon>
        <taxon>Zoopagomycota</taxon>
        <taxon>Kickxellomycotina</taxon>
        <taxon>Kickxellomycetes</taxon>
        <taxon>Kickxellales</taxon>
        <taxon>Kickxellaceae</taxon>
        <taxon>Kickxella</taxon>
    </lineage>
</organism>
<sequence>MSSRAIRKLLRERGVDELAESAARLEANARQNDDASGSDTNGTTKKGAKINMFDLLMGGDDEGSEKSDSDVESASEISHKNTKKNQALAATAAAIAVKPEDNEAHGDKKTEGGSSKKKNKNKSKSKGKAKGKQSATGNDGMSMAELDAHLEEIQAQHILSEVQSSELNVGESVQQKGKGGAIGVGLTEEQQRNRALLVVDAKHLDSQAEIKRMFGSAAVNDGGQQRGHGRRRMIQGSRLKRLTLAQPKATWPPMRASPGVEMRQMNSDDHSDRKMHEIIERDPTGGTWFALDHSARFRSIQVDFLSAVVTSNADAIAAIAYQHPYHVDALLQLSEILKQTGGDFGEAGELVERALYAFESGFAPRFSATNGSGRLDFRYVESRALFLALFRHMQFMSRRGCWRTAFEVNKVLLSLDPVQDPYGALMTLDFHALKSKQYEYVRQFVTDWSWSSAELPNWAFSRALAEFMLETGSASKSLSSKKGASSKVAAGYSVNLLIEAILVFPTAVPAILSKSNIDVDPVILTHPYFQDEHIPDSTELTHMQLVVQLFVERHGSLYRTPEVGRWLQEGLLLALERIARGDASTLQRKQAAQKRLCTYVIPENISRHVLVADLESIKAGLPEDIRTAESYAFDPLPPKDNTNVYDDVLGMRGVQGADRMPGAFVEIDGEMVDMGEFGDEGMNFIQRMLQQARNRLGGVLGADPEDPGTSDDEYDYGDNNEYVDEEDISE</sequence>
<dbReference type="EMBL" id="JANBPG010000238">
    <property type="protein sequence ID" value="KAJ1898445.1"/>
    <property type="molecule type" value="Genomic_DNA"/>
</dbReference>
<comment type="caution">
    <text evidence="1">The sequence shown here is derived from an EMBL/GenBank/DDBJ whole genome shotgun (WGS) entry which is preliminary data.</text>
</comment>
<protein>
    <submittedName>
        <fullName evidence="1">Uncharacterized protein</fullName>
    </submittedName>
</protein>
<dbReference type="Proteomes" id="UP001150581">
    <property type="component" value="Unassembled WGS sequence"/>
</dbReference>
<evidence type="ECO:0000313" key="1">
    <source>
        <dbReference type="EMBL" id="KAJ1898445.1"/>
    </source>
</evidence>
<evidence type="ECO:0000313" key="2">
    <source>
        <dbReference type="Proteomes" id="UP001150581"/>
    </source>
</evidence>
<gene>
    <name evidence="1" type="ORF">LPJ66_002748</name>
</gene>
<reference evidence="1" key="1">
    <citation type="submission" date="2022-07" db="EMBL/GenBank/DDBJ databases">
        <title>Phylogenomic reconstructions and comparative analyses of Kickxellomycotina fungi.</title>
        <authorList>
            <person name="Reynolds N.K."/>
            <person name="Stajich J.E."/>
            <person name="Barry K."/>
            <person name="Grigoriev I.V."/>
            <person name="Crous P."/>
            <person name="Smith M.E."/>
        </authorList>
    </citation>
    <scope>NUCLEOTIDE SEQUENCE</scope>
    <source>
        <strain evidence="1">Benny 63K</strain>
    </source>
</reference>
<keyword evidence="2" id="KW-1185">Reference proteome</keyword>
<accession>A0ACC1IPL5</accession>
<proteinExistence type="predicted"/>